<sequence>MASSPTRESSDHLRTAMGQEPWLESAHLLVVLRIKKIILLMHLGRIKPSLKPFCMETYKVGFSNWFFMLPRPFSPVALILLILVGPVGFNLDSIHVHVHVGHCVVVLEYGMRLGGPQAYCDATFNPSVAGIVAGLGVLLHNPSTYGARFVQATTFHIGSALQGEAPALGLAVMLQMPSPF</sequence>
<gene>
    <name evidence="1" type="ORF">TRIUR3_20445</name>
</gene>
<organism evidence="1">
    <name type="scientific">Triticum urartu</name>
    <name type="common">Red wild einkorn</name>
    <name type="synonym">Crithodium urartu</name>
    <dbReference type="NCBI Taxonomy" id="4572"/>
    <lineage>
        <taxon>Eukaryota</taxon>
        <taxon>Viridiplantae</taxon>
        <taxon>Streptophyta</taxon>
        <taxon>Embryophyta</taxon>
        <taxon>Tracheophyta</taxon>
        <taxon>Spermatophyta</taxon>
        <taxon>Magnoliopsida</taxon>
        <taxon>Liliopsida</taxon>
        <taxon>Poales</taxon>
        <taxon>Poaceae</taxon>
        <taxon>BOP clade</taxon>
        <taxon>Pooideae</taxon>
        <taxon>Triticodae</taxon>
        <taxon>Triticeae</taxon>
        <taxon>Triticinae</taxon>
        <taxon>Triticum</taxon>
    </lineage>
</organism>
<dbReference type="AlphaFoldDB" id="M7YI06"/>
<dbReference type="EMBL" id="KD268882">
    <property type="protein sequence ID" value="EMS46847.1"/>
    <property type="molecule type" value="Genomic_DNA"/>
</dbReference>
<reference evidence="1" key="1">
    <citation type="journal article" date="2013" name="Nature">
        <title>Draft genome of the wheat A-genome progenitor Triticum urartu.</title>
        <authorList>
            <person name="Ling H.Q."/>
            <person name="Zhao S."/>
            <person name="Liu D."/>
            <person name="Wang J."/>
            <person name="Sun H."/>
            <person name="Zhang C."/>
            <person name="Fan H."/>
            <person name="Li D."/>
            <person name="Dong L."/>
            <person name="Tao Y."/>
            <person name="Gao C."/>
            <person name="Wu H."/>
            <person name="Li Y."/>
            <person name="Cui Y."/>
            <person name="Guo X."/>
            <person name="Zheng S."/>
            <person name="Wang B."/>
            <person name="Yu K."/>
            <person name="Liang Q."/>
            <person name="Yang W."/>
            <person name="Lou X."/>
            <person name="Chen J."/>
            <person name="Feng M."/>
            <person name="Jian J."/>
            <person name="Zhang X."/>
            <person name="Luo G."/>
            <person name="Jiang Y."/>
            <person name="Liu J."/>
            <person name="Wang Z."/>
            <person name="Sha Y."/>
            <person name="Zhang B."/>
            <person name="Wu H."/>
            <person name="Tang D."/>
            <person name="Shen Q."/>
            <person name="Xue P."/>
            <person name="Zou S."/>
            <person name="Wang X."/>
            <person name="Liu X."/>
            <person name="Wang F."/>
            <person name="Yang Y."/>
            <person name="An X."/>
            <person name="Dong Z."/>
            <person name="Zhang K."/>
            <person name="Zhang X."/>
            <person name="Luo M.C."/>
            <person name="Dvorak J."/>
            <person name="Tong Y."/>
            <person name="Wang J."/>
            <person name="Yang H."/>
            <person name="Li Z."/>
            <person name="Wang D."/>
            <person name="Zhang A."/>
            <person name="Wang J."/>
        </authorList>
    </citation>
    <scope>NUCLEOTIDE SEQUENCE</scope>
</reference>
<protein>
    <submittedName>
        <fullName evidence="1">Uncharacterized protein</fullName>
    </submittedName>
</protein>
<accession>M7YI06</accession>
<proteinExistence type="predicted"/>
<evidence type="ECO:0000313" key="1">
    <source>
        <dbReference type="EMBL" id="EMS46847.1"/>
    </source>
</evidence>
<name>M7YI06_TRIUA</name>